<dbReference type="InterPro" id="IPR000595">
    <property type="entry name" value="cNMP-bd_dom"/>
</dbReference>
<dbReference type="AlphaFoldDB" id="A0AAD5U170"/>
<keyword evidence="1" id="KW-0175">Coiled coil</keyword>
<sequence length="672" mass="79004">MVQIIKRNDGEYVVNNFNATYLEENHCLECSINKMEILKIKQVKKSKKEAEEERKIHNTKIRELMKETNKLFVTCSKPCEHFKKFKTTKGTKFQQKLDEEKKHEEFKKIFDEKFNQKHFQQNNFFKKEVEHSVNIVYKKTNNLLPVLNDRILGIGNYKNGSRKTRKQNENMLDKENNIFENIIQYNMKLDNNLKKHAVKLNKKFQCKKKKAPDNEEFDLMDLEEETKSNNNHTNHNFTSRDSETNVALSSDKIQNSSQNIVNNNKKDENEVLINILKKPSNLRVNSDIKKAFSCLRNLKAFKKVSQKVLLQLIEDDSLNLETYNKNQLVFSQGDEGSNWFVVLVGEMIIIINGVTVGNIVPGFGFGELALIQSHGVRAATIMSSTSSVLLRIEKSDYNRILRYEHKRDRLEKVTMLRKLPVFSNLSELDIHSFSDCISIKSFKKGQIILKENDTLDEFCFIKKGTLSVWKNFDLNCLQEEEDIGIIDTCSNKRKHLLRKDEIKFNINGKFSRKIISNKKPIECEIDLKNEVVNNAVINETDANVIKIFIARLSEGEYFNEKIVHLHPNKIIWERSQVEIKCETDVEVGVVQRYNAWSKIPKEIPNILSRKDYTKNVLKGLYLDQIERKKWKMYKKKYLELIFREKFKDPNITLKMWEKNRTMKDNLSYRNLV</sequence>
<dbReference type="Proteomes" id="UP001211065">
    <property type="component" value="Unassembled WGS sequence"/>
</dbReference>
<dbReference type="SMART" id="SM00100">
    <property type="entry name" value="cNMP"/>
    <property type="match status" value="2"/>
</dbReference>
<evidence type="ECO:0000256" key="2">
    <source>
        <dbReference type="SAM" id="MobiDB-lite"/>
    </source>
</evidence>
<gene>
    <name evidence="4" type="ORF">HK099_004902</name>
</gene>
<feature type="domain" description="Cyclic nucleotide-binding" evidence="3">
    <location>
        <begin position="316"/>
        <end position="418"/>
    </location>
</feature>
<dbReference type="SUPFAM" id="SSF51206">
    <property type="entry name" value="cAMP-binding domain-like"/>
    <property type="match status" value="2"/>
</dbReference>
<proteinExistence type="predicted"/>
<evidence type="ECO:0000256" key="1">
    <source>
        <dbReference type="SAM" id="Coils"/>
    </source>
</evidence>
<feature type="domain" description="Cyclic nucleotide-binding" evidence="3">
    <location>
        <begin position="421"/>
        <end position="468"/>
    </location>
</feature>
<evidence type="ECO:0000259" key="3">
    <source>
        <dbReference type="PROSITE" id="PS50042"/>
    </source>
</evidence>
<name>A0AAD5U170_9FUNG</name>
<evidence type="ECO:0000313" key="5">
    <source>
        <dbReference type="Proteomes" id="UP001211065"/>
    </source>
</evidence>
<feature type="compositionally biased region" description="Low complexity" evidence="2">
    <location>
        <begin position="228"/>
        <end position="237"/>
    </location>
</feature>
<organism evidence="4 5">
    <name type="scientific">Clydaea vesicula</name>
    <dbReference type="NCBI Taxonomy" id="447962"/>
    <lineage>
        <taxon>Eukaryota</taxon>
        <taxon>Fungi</taxon>
        <taxon>Fungi incertae sedis</taxon>
        <taxon>Chytridiomycota</taxon>
        <taxon>Chytridiomycota incertae sedis</taxon>
        <taxon>Chytridiomycetes</taxon>
        <taxon>Lobulomycetales</taxon>
        <taxon>Lobulomycetaceae</taxon>
        <taxon>Clydaea</taxon>
    </lineage>
</organism>
<dbReference type="CDD" id="cd00038">
    <property type="entry name" value="CAP_ED"/>
    <property type="match status" value="2"/>
</dbReference>
<dbReference type="Gene3D" id="2.60.120.10">
    <property type="entry name" value="Jelly Rolls"/>
    <property type="match status" value="2"/>
</dbReference>
<dbReference type="InterPro" id="IPR018488">
    <property type="entry name" value="cNMP-bd_CS"/>
</dbReference>
<dbReference type="Pfam" id="PF00027">
    <property type="entry name" value="cNMP_binding"/>
    <property type="match status" value="1"/>
</dbReference>
<dbReference type="PROSITE" id="PS00889">
    <property type="entry name" value="CNMP_BINDING_2"/>
    <property type="match status" value="1"/>
</dbReference>
<accession>A0AAD5U170</accession>
<dbReference type="EMBL" id="JADGJW010000361">
    <property type="protein sequence ID" value="KAJ3218878.1"/>
    <property type="molecule type" value="Genomic_DNA"/>
</dbReference>
<dbReference type="PANTHER" id="PTHR23011:SF28">
    <property type="entry name" value="CYCLIC NUCLEOTIDE-BINDING DOMAIN CONTAINING PROTEIN"/>
    <property type="match status" value="1"/>
</dbReference>
<comment type="caution">
    <text evidence="4">The sequence shown here is derived from an EMBL/GenBank/DDBJ whole genome shotgun (WGS) entry which is preliminary data.</text>
</comment>
<dbReference type="PANTHER" id="PTHR23011">
    <property type="entry name" value="CYCLIC NUCLEOTIDE-BINDING DOMAIN CONTAINING PROTEIN"/>
    <property type="match status" value="1"/>
</dbReference>
<keyword evidence="5" id="KW-1185">Reference proteome</keyword>
<dbReference type="InterPro" id="IPR014710">
    <property type="entry name" value="RmlC-like_jellyroll"/>
</dbReference>
<feature type="region of interest" description="Disordered" evidence="2">
    <location>
        <begin position="227"/>
        <end position="247"/>
    </location>
</feature>
<reference evidence="4" key="1">
    <citation type="submission" date="2020-05" db="EMBL/GenBank/DDBJ databases">
        <title>Phylogenomic resolution of chytrid fungi.</title>
        <authorList>
            <person name="Stajich J.E."/>
            <person name="Amses K."/>
            <person name="Simmons R."/>
            <person name="Seto K."/>
            <person name="Myers J."/>
            <person name="Bonds A."/>
            <person name="Quandt C.A."/>
            <person name="Barry K."/>
            <person name="Liu P."/>
            <person name="Grigoriev I."/>
            <person name="Longcore J.E."/>
            <person name="James T.Y."/>
        </authorList>
    </citation>
    <scope>NUCLEOTIDE SEQUENCE</scope>
    <source>
        <strain evidence="4">JEL0476</strain>
    </source>
</reference>
<feature type="coiled-coil region" evidence="1">
    <location>
        <begin position="33"/>
        <end position="67"/>
    </location>
</feature>
<evidence type="ECO:0000313" key="4">
    <source>
        <dbReference type="EMBL" id="KAJ3218878.1"/>
    </source>
</evidence>
<protein>
    <recommendedName>
        <fullName evidence="3">Cyclic nucleotide-binding domain-containing protein</fullName>
    </recommendedName>
</protein>
<dbReference type="PROSITE" id="PS50042">
    <property type="entry name" value="CNMP_BINDING_3"/>
    <property type="match status" value="2"/>
</dbReference>
<dbReference type="InterPro" id="IPR018490">
    <property type="entry name" value="cNMP-bd_dom_sf"/>
</dbReference>